<dbReference type="Gene3D" id="3.10.50.30">
    <property type="entry name" value="Transcription elongation factor, GreA/GreB, C-terminal domain"/>
    <property type="match status" value="1"/>
</dbReference>
<evidence type="ECO:0000256" key="5">
    <source>
        <dbReference type="ARBA" id="ARBA00023163"/>
    </source>
</evidence>
<evidence type="ECO:0000256" key="2">
    <source>
        <dbReference type="ARBA" id="ARBA00013729"/>
    </source>
</evidence>
<dbReference type="InterPro" id="IPR023459">
    <property type="entry name" value="Tscrpt_elong_fac_GreA/B_fam"/>
</dbReference>
<dbReference type="AlphaFoldDB" id="X5H4G6"/>
<dbReference type="InterPro" id="IPR036805">
    <property type="entry name" value="Tscrpt_elong_fac_GreA/B_N_sf"/>
</dbReference>
<dbReference type="InterPro" id="IPR006359">
    <property type="entry name" value="Tscrpt_elong_fac_GreA"/>
</dbReference>
<evidence type="ECO:0000256" key="6">
    <source>
        <dbReference type="ARBA" id="ARBA00024916"/>
    </source>
</evidence>
<comment type="similarity">
    <text evidence="1 8 9">Belongs to the GreA/GreB family.</text>
</comment>
<dbReference type="OrthoDB" id="9808774at2"/>
<keyword evidence="5 8" id="KW-0804">Transcription</keyword>
<evidence type="ECO:0000256" key="3">
    <source>
        <dbReference type="ARBA" id="ARBA00023015"/>
    </source>
</evidence>
<dbReference type="Gene3D" id="1.10.287.180">
    <property type="entry name" value="Transcription elongation factor, GreA/GreB, N-terminal domain"/>
    <property type="match status" value="1"/>
</dbReference>
<dbReference type="FunFam" id="3.10.50.30:FF:000001">
    <property type="entry name" value="Transcription elongation factor GreA"/>
    <property type="match status" value="1"/>
</dbReference>
<sequence length="157" mass="17410">MEKLPITREGYVRLKDELEHLVKVVKPSIIAAVAQARELGDLSENAEYHEARKEQSFVEGKILELESQLAKAEIIDVSQLSGDKVKFGASVTVENLENGTSTTYQIVGNVESNIKERKISLSSPIGKAIMNKEAGDVVEIELPNGQKIYKILKVEFK</sequence>
<dbReference type="Pfam" id="PF03449">
    <property type="entry name" value="GreA_GreB_N"/>
    <property type="match status" value="1"/>
</dbReference>
<feature type="domain" description="Transcription elongation factor GreA/GreB N-terminal" evidence="11">
    <location>
        <begin position="5"/>
        <end position="74"/>
    </location>
</feature>
<evidence type="ECO:0000313" key="12">
    <source>
        <dbReference type="EMBL" id="AHX11568.1"/>
    </source>
</evidence>
<dbReference type="HOGENOM" id="CLU_101379_2_0_5"/>
<dbReference type="GO" id="GO:0032784">
    <property type="term" value="P:regulation of DNA-templated transcription elongation"/>
    <property type="evidence" value="ECO:0007669"/>
    <property type="project" value="UniProtKB-UniRule"/>
</dbReference>
<dbReference type="KEGG" id="nhm:NHE_0633"/>
<dbReference type="HAMAP" id="MF_00105">
    <property type="entry name" value="GreA_GreB"/>
    <property type="match status" value="1"/>
</dbReference>
<dbReference type="InterPro" id="IPR028624">
    <property type="entry name" value="Tscrpt_elong_fac_GreA/B"/>
</dbReference>
<dbReference type="NCBIfam" id="NF001263">
    <property type="entry name" value="PRK00226.1-4"/>
    <property type="match status" value="1"/>
</dbReference>
<dbReference type="PANTHER" id="PTHR30437:SF4">
    <property type="entry name" value="TRANSCRIPTION ELONGATION FACTOR GREA"/>
    <property type="match status" value="1"/>
</dbReference>
<feature type="domain" description="Transcription elongation factor GreA/GreB C-terminal" evidence="10">
    <location>
        <begin position="82"/>
        <end position="155"/>
    </location>
</feature>
<dbReference type="NCBIfam" id="NF001261">
    <property type="entry name" value="PRK00226.1-2"/>
    <property type="match status" value="1"/>
</dbReference>
<name>X5H4G6_9RICK</name>
<dbReference type="GO" id="GO:0003746">
    <property type="term" value="F:translation elongation factor activity"/>
    <property type="evidence" value="ECO:0007669"/>
    <property type="project" value="UniProtKB-KW"/>
</dbReference>
<dbReference type="NCBIfam" id="NF001264">
    <property type="entry name" value="PRK00226.1-5"/>
    <property type="match status" value="1"/>
</dbReference>
<reference evidence="12 13" key="1">
    <citation type="submission" date="2014-03" db="EMBL/GenBank/DDBJ databases">
        <title>Sequencing and Comparison of Genomes and Transcriptome Profiles of Human Ehrlichiosis Agents.</title>
        <authorList>
            <person name="Lin M."/>
            <person name="Daugherty S.C."/>
            <person name="Nagaraj S."/>
            <person name="Cheng Z."/>
            <person name="Xiong Q."/>
            <person name="Lin F.-Y."/>
            <person name="Sengamalay N."/>
            <person name="Ott S."/>
            <person name="Godinez A."/>
            <person name="Tallon L.J."/>
            <person name="Sadzewicz L."/>
            <person name="Fraser C.M."/>
            <person name="Dunning Hotopp J.C."/>
            <person name="Rikihisa Y."/>
        </authorList>
    </citation>
    <scope>NUCLEOTIDE SEQUENCE [LARGE SCALE GENOMIC DNA]</scope>
    <source>
        <strain evidence="12 13">Oregon</strain>
    </source>
</reference>
<dbReference type="Proteomes" id="UP000023755">
    <property type="component" value="Chromosome"/>
</dbReference>
<dbReference type="STRING" id="1286528.NHE_0633"/>
<dbReference type="FunFam" id="1.10.287.180:FF:000001">
    <property type="entry name" value="Transcription elongation factor GreA"/>
    <property type="match status" value="1"/>
</dbReference>
<dbReference type="PANTHER" id="PTHR30437">
    <property type="entry name" value="TRANSCRIPTION ELONGATION FACTOR GREA"/>
    <property type="match status" value="1"/>
</dbReference>
<dbReference type="SUPFAM" id="SSF54534">
    <property type="entry name" value="FKBP-like"/>
    <property type="match status" value="1"/>
</dbReference>
<accession>X5H4G6</accession>
<dbReference type="InterPro" id="IPR036953">
    <property type="entry name" value="GreA/GreB_C_sf"/>
</dbReference>
<dbReference type="GO" id="GO:0006354">
    <property type="term" value="P:DNA-templated transcription elongation"/>
    <property type="evidence" value="ECO:0007669"/>
    <property type="project" value="TreeGrafter"/>
</dbReference>
<evidence type="ECO:0000313" key="13">
    <source>
        <dbReference type="Proteomes" id="UP000023755"/>
    </source>
</evidence>
<evidence type="ECO:0000259" key="10">
    <source>
        <dbReference type="Pfam" id="PF01272"/>
    </source>
</evidence>
<proteinExistence type="inferred from homology"/>
<evidence type="ECO:0000256" key="1">
    <source>
        <dbReference type="ARBA" id="ARBA00008213"/>
    </source>
</evidence>
<keyword evidence="3 8" id="KW-0805">Transcription regulation</keyword>
<dbReference type="SUPFAM" id="SSF46557">
    <property type="entry name" value="GreA transcript cleavage protein, N-terminal domain"/>
    <property type="match status" value="1"/>
</dbReference>
<keyword evidence="12" id="KW-0648">Protein biosynthesis</keyword>
<gene>
    <name evidence="8 12" type="primary">greA</name>
    <name evidence="12" type="ORF">NHE_0633</name>
</gene>
<dbReference type="GO" id="GO:0003677">
    <property type="term" value="F:DNA binding"/>
    <property type="evidence" value="ECO:0007669"/>
    <property type="project" value="UniProtKB-UniRule"/>
</dbReference>
<evidence type="ECO:0000256" key="7">
    <source>
        <dbReference type="ARBA" id="ARBA00030776"/>
    </source>
</evidence>
<dbReference type="InterPro" id="IPR001437">
    <property type="entry name" value="Tscrpt_elong_fac_GreA/B_C"/>
</dbReference>
<evidence type="ECO:0000256" key="8">
    <source>
        <dbReference type="HAMAP-Rule" id="MF_00105"/>
    </source>
</evidence>
<evidence type="ECO:0000259" key="11">
    <source>
        <dbReference type="Pfam" id="PF03449"/>
    </source>
</evidence>
<dbReference type="PROSITE" id="PS00829">
    <property type="entry name" value="GREAB_1"/>
    <property type="match status" value="1"/>
</dbReference>
<dbReference type="RefSeq" id="WP_038559776.1">
    <property type="nucleotide sequence ID" value="NZ_CP007481.1"/>
</dbReference>
<dbReference type="InterPro" id="IPR022691">
    <property type="entry name" value="Tscrpt_elong_fac_GreA/B_N"/>
</dbReference>
<dbReference type="InterPro" id="IPR018151">
    <property type="entry name" value="TF_GreA/GreB_CS"/>
</dbReference>
<dbReference type="Pfam" id="PF01272">
    <property type="entry name" value="GreA_GreB"/>
    <property type="match status" value="1"/>
</dbReference>
<keyword evidence="13" id="KW-1185">Reference proteome</keyword>
<dbReference type="NCBIfam" id="TIGR01462">
    <property type="entry name" value="greA"/>
    <property type="match status" value="1"/>
</dbReference>
<evidence type="ECO:0000256" key="4">
    <source>
        <dbReference type="ARBA" id="ARBA00023125"/>
    </source>
</evidence>
<protein>
    <recommendedName>
        <fullName evidence="2 8">Transcription elongation factor GreA</fullName>
    </recommendedName>
    <alternativeName>
        <fullName evidence="7 8">Transcript cleavage factor GreA</fullName>
    </alternativeName>
</protein>
<keyword evidence="12" id="KW-0251">Elongation factor</keyword>
<keyword evidence="4 8" id="KW-0238">DNA-binding</keyword>
<comment type="function">
    <text evidence="6 8 9">Necessary for efficient RNA polymerase transcription elongation past template-encoded arresting sites. The arresting sites in DNA have the property of trapping a certain fraction of elongating RNA polymerases that pass through, resulting in locked ternary complexes. Cleavage of the nascent transcript by cleavage factors such as GreA or GreB allows the resumption of elongation from the new 3'terminus. GreA releases sequences of 2 to 3 nucleotides.</text>
</comment>
<dbReference type="GO" id="GO:0070063">
    <property type="term" value="F:RNA polymerase binding"/>
    <property type="evidence" value="ECO:0007669"/>
    <property type="project" value="InterPro"/>
</dbReference>
<evidence type="ECO:0000256" key="9">
    <source>
        <dbReference type="RuleBase" id="RU000556"/>
    </source>
</evidence>
<dbReference type="PIRSF" id="PIRSF006092">
    <property type="entry name" value="GreA_GreB"/>
    <property type="match status" value="1"/>
</dbReference>
<dbReference type="EMBL" id="CP007481">
    <property type="protein sequence ID" value="AHX11568.1"/>
    <property type="molecule type" value="Genomic_DNA"/>
</dbReference>
<organism evidence="12 13">
    <name type="scientific">Neorickettsia helminthoeca str. Oregon</name>
    <dbReference type="NCBI Taxonomy" id="1286528"/>
    <lineage>
        <taxon>Bacteria</taxon>
        <taxon>Pseudomonadati</taxon>
        <taxon>Pseudomonadota</taxon>
        <taxon>Alphaproteobacteria</taxon>
        <taxon>Rickettsiales</taxon>
        <taxon>Anaplasmataceae</taxon>
        <taxon>Neorickettsia</taxon>
    </lineage>
</organism>